<dbReference type="PANTHER" id="PTHR24305">
    <property type="entry name" value="CYTOCHROME P450"/>
    <property type="match status" value="1"/>
</dbReference>
<keyword evidence="4" id="KW-0479">Metal-binding</keyword>
<evidence type="ECO:0000256" key="2">
    <source>
        <dbReference type="ARBA" id="ARBA00005179"/>
    </source>
</evidence>
<evidence type="ECO:0000256" key="7">
    <source>
        <dbReference type="ARBA" id="ARBA00023033"/>
    </source>
</evidence>
<dbReference type="CDD" id="cd11069">
    <property type="entry name" value="CYP_FUM15-like"/>
    <property type="match status" value="1"/>
</dbReference>
<comment type="similarity">
    <text evidence="3">Belongs to the cytochrome P450 family.</text>
</comment>
<evidence type="ECO:0000256" key="3">
    <source>
        <dbReference type="ARBA" id="ARBA00010617"/>
    </source>
</evidence>
<evidence type="ECO:0000256" key="4">
    <source>
        <dbReference type="ARBA" id="ARBA00022617"/>
    </source>
</evidence>
<gene>
    <name evidence="9" type="ORF">I308_103875</name>
</gene>
<organism evidence="9 10">
    <name type="scientific">Cryptococcus tetragattii IND107</name>
    <dbReference type="NCBI Taxonomy" id="1296105"/>
    <lineage>
        <taxon>Eukaryota</taxon>
        <taxon>Fungi</taxon>
        <taxon>Dikarya</taxon>
        <taxon>Basidiomycota</taxon>
        <taxon>Agaricomycotina</taxon>
        <taxon>Tremellomycetes</taxon>
        <taxon>Tremellales</taxon>
        <taxon>Cryptococcaceae</taxon>
        <taxon>Cryptococcus</taxon>
        <taxon>Cryptococcus gattii species complex</taxon>
    </lineage>
</organism>
<dbReference type="InterPro" id="IPR001128">
    <property type="entry name" value="Cyt_P450"/>
</dbReference>
<dbReference type="InterPro" id="IPR002401">
    <property type="entry name" value="Cyt_P450_E_grp-I"/>
</dbReference>
<dbReference type="RefSeq" id="XP_066613758.1">
    <property type="nucleotide sequence ID" value="XM_066758356.1"/>
</dbReference>
<evidence type="ECO:0000256" key="1">
    <source>
        <dbReference type="ARBA" id="ARBA00001971"/>
    </source>
</evidence>
<keyword evidence="8" id="KW-0812">Transmembrane</keyword>
<dbReference type="Proteomes" id="UP000054399">
    <property type="component" value="Unassembled WGS sequence"/>
</dbReference>
<dbReference type="Gene3D" id="1.10.630.10">
    <property type="entry name" value="Cytochrome P450"/>
    <property type="match status" value="1"/>
</dbReference>
<dbReference type="PRINTS" id="PR00385">
    <property type="entry name" value="P450"/>
</dbReference>
<comment type="cofactor">
    <cofactor evidence="1">
        <name>heme</name>
        <dbReference type="ChEBI" id="CHEBI:30413"/>
    </cofactor>
</comment>
<dbReference type="GeneID" id="91990731"/>
<evidence type="ECO:0000256" key="8">
    <source>
        <dbReference type="SAM" id="Phobius"/>
    </source>
</evidence>
<sequence>MELLRTLHLETSQFFSSCIRPSSVACIALYTFGGIAIPLFTIYLWLWPFQYATLHFRNLPGPPSDHWFWGVIPTLIKSPPSVPHSIWTDEYGPTIRYRVALGAQRFLTIDPTALNYILSHVDIFPKPSRVRKALSDLLGNGLLTAEGYTHKKQRKALNPSFSPAAIRGMVPVFYDKAYELKAKLLSIINDDETEQASPTPCIKEDEVEGGKKIDVMKYLGKTTLDVIGIVGFNYDFKALSEPHNELSEAYSKMFQASMDPDFWDFLRAVIPLVKKLPNKRAAEIAARKAVTLRIGKKIVEDKKREVMSAHSEGLEKREDIGNDLLSILIKANMASDVKPEQKLSDEEVLDQITTFMLAGNETSSTALTWILYSLTQHPECQERLREEVLAVADDRPSLETLNSLPYMDAVIRETLRLNAPAPGTLREAKQDTVIPLSMPVKGRDGKQISSVRINKGTVVFIPILTVNTSPAIWGPDARDFNPDRHLKTSSNSFGGANMHVPGVWGNMLSFFGGARSCIGYKLALAEISTILFVLMRSFEFQELKSKPEVEKKASVVMRPRIKGEESAGLQMPLMVKPL</sequence>
<name>A0ABR3BUT8_9TREE</name>
<feature type="transmembrane region" description="Helical" evidence="8">
    <location>
        <begin position="24"/>
        <end position="47"/>
    </location>
</feature>
<comment type="pathway">
    <text evidence="2">Secondary metabolite biosynthesis.</text>
</comment>
<keyword evidence="4" id="KW-0349">Heme</keyword>
<keyword evidence="8" id="KW-0472">Membrane</keyword>
<dbReference type="EMBL" id="ATAM02000006">
    <property type="protein sequence ID" value="KAL0247797.1"/>
    <property type="molecule type" value="Genomic_DNA"/>
</dbReference>
<dbReference type="SUPFAM" id="SSF48264">
    <property type="entry name" value="Cytochrome P450"/>
    <property type="match status" value="1"/>
</dbReference>
<keyword evidence="8" id="KW-1133">Transmembrane helix</keyword>
<dbReference type="PANTHER" id="PTHR24305:SF166">
    <property type="entry name" value="CYTOCHROME P450 12A4, MITOCHONDRIAL-RELATED"/>
    <property type="match status" value="1"/>
</dbReference>
<dbReference type="Pfam" id="PF00067">
    <property type="entry name" value="p450"/>
    <property type="match status" value="1"/>
</dbReference>
<dbReference type="InterPro" id="IPR050121">
    <property type="entry name" value="Cytochrome_P450_monoxygenase"/>
</dbReference>
<evidence type="ECO:0008006" key="11">
    <source>
        <dbReference type="Google" id="ProtNLM"/>
    </source>
</evidence>
<keyword evidence="6" id="KW-0408">Iron</keyword>
<evidence type="ECO:0000256" key="6">
    <source>
        <dbReference type="ARBA" id="ARBA00023004"/>
    </source>
</evidence>
<evidence type="ECO:0000313" key="9">
    <source>
        <dbReference type="EMBL" id="KAL0247797.1"/>
    </source>
</evidence>
<evidence type="ECO:0000313" key="10">
    <source>
        <dbReference type="Proteomes" id="UP000054399"/>
    </source>
</evidence>
<keyword evidence="10" id="KW-1185">Reference proteome</keyword>
<dbReference type="InterPro" id="IPR036396">
    <property type="entry name" value="Cyt_P450_sf"/>
</dbReference>
<accession>A0ABR3BUT8</accession>
<evidence type="ECO:0000256" key="5">
    <source>
        <dbReference type="ARBA" id="ARBA00023002"/>
    </source>
</evidence>
<dbReference type="PRINTS" id="PR00463">
    <property type="entry name" value="EP450I"/>
</dbReference>
<keyword evidence="5" id="KW-0560">Oxidoreductase</keyword>
<reference evidence="10" key="1">
    <citation type="submission" date="2015-01" db="EMBL/GenBank/DDBJ databases">
        <title>The Genome Sequence of Cryptococcus gattii MMRL2647.</title>
        <authorList>
            <consortium name="The Broad Institute Genomics Platform"/>
            <person name="Cuomo C."/>
            <person name="Litvintseva A."/>
            <person name="Chen Y."/>
            <person name="Heitman J."/>
            <person name="Sun S."/>
            <person name="Springer D."/>
            <person name="Dromer F."/>
            <person name="Young S."/>
            <person name="Zeng Q."/>
            <person name="Gargeya S."/>
            <person name="Abouelleil A."/>
            <person name="Alvarado L."/>
            <person name="Chapman S.B."/>
            <person name="Gainer-Dewar J."/>
            <person name="Goldberg J."/>
            <person name="Griggs A."/>
            <person name="Gujja S."/>
            <person name="Hansen M."/>
            <person name="Howarth C."/>
            <person name="Imamovic A."/>
            <person name="Larimer J."/>
            <person name="Murphy C."/>
            <person name="Naylor J."/>
            <person name="Pearson M."/>
            <person name="Priest M."/>
            <person name="Roberts A."/>
            <person name="Saif S."/>
            <person name="Shea T."/>
            <person name="Sykes S."/>
            <person name="Wortman J."/>
            <person name="Nusbaum C."/>
            <person name="Birren B."/>
        </authorList>
    </citation>
    <scope>NUCLEOTIDE SEQUENCE [LARGE SCALE GENOMIC DNA]</scope>
    <source>
        <strain evidence="10">IND107</strain>
    </source>
</reference>
<proteinExistence type="inferred from homology"/>
<keyword evidence="7" id="KW-0503">Monooxygenase</keyword>
<reference evidence="9 10" key="2">
    <citation type="submission" date="2024-01" db="EMBL/GenBank/DDBJ databases">
        <title>Comparative genomics of Cryptococcus and Kwoniella reveals pathogenesis evolution and contrasting modes of karyotype evolution via chromosome fusion or intercentromeric recombination.</title>
        <authorList>
            <person name="Coelho M.A."/>
            <person name="David-Palma M."/>
            <person name="Shea T."/>
            <person name="Bowers K."/>
            <person name="Mcginley-Smith S."/>
            <person name="Mohammad A.W."/>
            <person name="Gnirke A."/>
            <person name="Yurkov A.M."/>
            <person name="Nowrousian M."/>
            <person name="Sun S."/>
            <person name="Cuomo C.A."/>
            <person name="Heitman J."/>
        </authorList>
    </citation>
    <scope>NUCLEOTIDE SEQUENCE [LARGE SCALE GENOMIC DNA]</scope>
    <source>
        <strain evidence="9 10">IND107</strain>
    </source>
</reference>
<protein>
    <recommendedName>
        <fullName evidence="11">Cytochrome P450</fullName>
    </recommendedName>
</protein>
<comment type="caution">
    <text evidence="9">The sequence shown here is derived from an EMBL/GenBank/DDBJ whole genome shotgun (WGS) entry which is preliminary data.</text>
</comment>